<feature type="active site" description="Electrophile" evidence="7">
    <location>
        <position position="96"/>
    </location>
</feature>
<evidence type="ECO:0000256" key="6">
    <source>
        <dbReference type="ARBA" id="ARBA00023235"/>
    </source>
</evidence>
<dbReference type="UniPathway" id="UPA00109">
    <property type="reaction ID" value="UER00189"/>
</dbReference>
<comment type="similarity">
    <text evidence="2 7 8">Belongs to the triosephosphate isomerase family.</text>
</comment>
<evidence type="ECO:0000256" key="2">
    <source>
        <dbReference type="ARBA" id="ARBA00007422"/>
    </source>
</evidence>
<feature type="binding site" evidence="7">
    <location>
        <position position="176"/>
    </location>
    <ligand>
        <name>substrate</name>
    </ligand>
</feature>
<dbReference type="PANTHER" id="PTHR21139">
    <property type="entry name" value="TRIOSEPHOSPHATE ISOMERASE"/>
    <property type="match status" value="1"/>
</dbReference>
<gene>
    <name evidence="7" type="primary">tpiA</name>
    <name evidence="9" type="ORF">CVU82_00740</name>
</gene>
<dbReference type="Proteomes" id="UP000233517">
    <property type="component" value="Unassembled WGS sequence"/>
</dbReference>
<feature type="binding site" evidence="7">
    <location>
        <begin position="237"/>
        <end position="238"/>
    </location>
    <ligand>
        <name>substrate</name>
    </ligand>
</feature>
<comment type="subunit">
    <text evidence="7 8">Homodimer.</text>
</comment>
<dbReference type="InterPro" id="IPR013785">
    <property type="entry name" value="Aldolase_TIM"/>
</dbReference>
<dbReference type="InterPro" id="IPR035990">
    <property type="entry name" value="TIM_sf"/>
</dbReference>
<dbReference type="AlphaFoldDB" id="A0A2N2EAG5"/>
<sequence>MSKKIIAGNWKMNLDYKNSLILAEKISKILAFKKSRNEIIIFPDFSSLLSISQIVKKSQINIGAQDVAAFPLGAYTGEISTETLKQINCKYILIGHSERRQYFGDNNFVADKLENVIKNSKITPILCIGESLVERKKGETFKVLSKQLSDAFSKIKLENIVNRKIIIAYEPVWAIGTGLVAEVNDIILAHREIKKCFSKMFKGDKVREVQVLYGGSVNVNNFLDLENLKEVDGLLIGGASLKAGDFLDIAFNF</sequence>
<dbReference type="PROSITE" id="PS51440">
    <property type="entry name" value="TIM_2"/>
    <property type="match status" value="1"/>
</dbReference>
<keyword evidence="3 7" id="KW-0312">Gluconeogenesis</keyword>
<keyword evidence="5 7" id="KW-0324">Glycolysis</keyword>
<evidence type="ECO:0000256" key="7">
    <source>
        <dbReference type="HAMAP-Rule" id="MF_00147"/>
    </source>
</evidence>
<proteinExistence type="inferred from homology"/>
<dbReference type="Pfam" id="PF00121">
    <property type="entry name" value="TIM"/>
    <property type="match status" value="1"/>
</dbReference>
<dbReference type="EC" id="5.3.1.1" evidence="7 8"/>
<dbReference type="HAMAP" id="MF_00147_B">
    <property type="entry name" value="TIM_B"/>
    <property type="match status" value="1"/>
</dbReference>
<dbReference type="FunFam" id="3.20.20.70:FF:000016">
    <property type="entry name" value="Triosephosphate isomerase"/>
    <property type="match status" value="1"/>
</dbReference>
<comment type="catalytic activity">
    <reaction evidence="7 8">
        <text>D-glyceraldehyde 3-phosphate = dihydroxyacetone phosphate</text>
        <dbReference type="Rhea" id="RHEA:18585"/>
        <dbReference type="ChEBI" id="CHEBI:57642"/>
        <dbReference type="ChEBI" id="CHEBI:59776"/>
        <dbReference type="EC" id="5.3.1.1"/>
    </reaction>
</comment>
<comment type="pathway">
    <text evidence="7 8">Carbohydrate biosynthesis; gluconeogenesis.</text>
</comment>
<dbReference type="InterPro" id="IPR020861">
    <property type="entry name" value="Triosephosphate_isomerase_AS"/>
</dbReference>
<reference evidence="9 10" key="1">
    <citation type="journal article" date="2017" name="ISME J.">
        <title>Potential for microbial H2 and metal transformations associated with novel bacteria and archaea in deep terrestrial subsurface sediments.</title>
        <authorList>
            <person name="Hernsdorf A.W."/>
            <person name="Amano Y."/>
            <person name="Miyakawa K."/>
            <person name="Ise K."/>
            <person name="Suzuki Y."/>
            <person name="Anantharaman K."/>
            <person name="Probst A."/>
            <person name="Burstein D."/>
            <person name="Thomas B.C."/>
            <person name="Banfield J.F."/>
        </authorList>
    </citation>
    <scope>NUCLEOTIDE SEQUENCE [LARGE SCALE GENOMIC DNA]</scope>
    <source>
        <strain evidence="9">HGW-Falkowbacteria-1</strain>
    </source>
</reference>
<evidence type="ECO:0000256" key="8">
    <source>
        <dbReference type="RuleBase" id="RU363013"/>
    </source>
</evidence>
<dbReference type="InterPro" id="IPR000652">
    <property type="entry name" value="Triosephosphate_isomerase"/>
</dbReference>
<evidence type="ECO:0000256" key="5">
    <source>
        <dbReference type="ARBA" id="ARBA00023152"/>
    </source>
</evidence>
<feature type="binding site" evidence="7">
    <location>
        <begin position="9"/>
        <end position="11"/>
    </location>
    <ligand>
        <name>substrate</name>
    </ligand>
</feature>
<dbReference type="GO" id="GO:0019563">
    <property type="term" value="P:glycerol catabolic process"/>
    <property type="evidence" value="ECO:0007669"/>
    <property type="project" value="TreeGrafter"/>
</dbReference>
<dbReference type="UniPathway" id="UPA00138"/>
<comment type="subcellular location">
    <subcellularLocation>
        <location evidence="7 8">Cytoplasm</location>
    </subcellularLocation>
</comment>
<dbReference type="CDD" id="cd00311">
    <property type="entry name" value="TIM"/>
    <property type="match status" value="1"/>
</dbReference>
<dbReference type="SUPFAM" id="SSF51351">
    <property type="entry name" value="Triosephosphate isomerase (TIM)"/>
    <property type="match status" value="1"/>
</dbReference>
<comment type="caution">
    <text evidence="9">The sequence shown here is derived from an EMBL/GenBank/DDBJ whole genome shotgun (WGS) entry which is preliminary data.</text>
</comment>
<dbReference type="InterPro" id="IPR022896">
    <property type="entry name" value="TrioseP_Isoase_bac/euk"/>
</dbReference>
<evidence type="ECO:0000313" key="10">
    <source>
        <dbReference type="Proteomes" id="UP000233517"/>
    </source>
</evidence>
<keyword evidence="6 7" id="KW-0413">Isomerase</keyword>
<dbReference type="PANTHER" id="PTHR21139:SF42">
    <property type="entry name" value="TRIOSEPHOSPHATE ISOMERASE"/>
    <property type="match status" value="1"/>
</dbReference>
<feature type="binding site" evidence="7">
    <location>
        <position position="216"/>
    </location>
    <ligand>
        <name>substrate</name>
    </ligand>
</feature>
<dbReference type="GO" id="GO:0006096">
    <property type="term" value="P:glycolytic process"/>
    <property type="evidence" value="ECO:0007669"/>
    <property type="project" value="UniProtKB-UniRule"/>
</dbReference>
<accession>A0A2N2EAG5</accession>
<name>A0A2N2EAG5_9BACT</name>
<dbReference type="GO" id="GO:0046166">
    <property type="term" value="P:glyceraldehyde-3-phosphate biosynthetic process"/>
    <property type="evidence" value="ECO:0007669"/>
    <property type="project" value="TreeGrafter"/>
</dbReference>
<evidence type="ECO:0000313" key="9">
    <source>
        <dbReference type="EMBL" id="PKM91720.1"/>
    </source>
</evidence>
<dbReference type="NCBIfam" id="TIGR00419">
    <property type="entry name" value="tim"/>
    <property type="match status" value="1"/>
</dbReference>
<comment type="pathway">
    <text evidence="1 7 8">Carbohydrate degradation; glycolysis; D-glyceraldehyde 3-phosphate from glycerone phosphate: step 1/1.</text>
</comment>
<evidence type="ECO:0000256" key="3">
    <source>
        <dbReference type="ARBA" id="ARBA00022432"/>
    </source>
</evidence>
<protein>
    <recommendedName>
        <fullName evidence="7 8">Triosephosphate isomerase</fullName>
        <shortName evidence="7">TIM</shortName>
        <shortName evidence="7">TPI</shortName>
        <ecNumber evidence="7 8">5.3.1.1</ecNumber>
    </recommendedName>
    <alternativeName>
        <fullName evidence="7">Triose-phosphate isomerase</fullName>
    </alternativeName>
</protein>
<dbReference type="GO" id="GO:0005829">
    <property type="term" value="C:cytosol"/>
    <property type="evidence" value="ECO:0007669"/>
    <property type="project" value="TreeGrafter"/>
</dbReference>
<dbReference type="PROSITE" id="PS00171">
    <property type="entry name" value="TIM_1"/>
    <property type="match status" value="1"/>
</dbReference>
<dbReference type="GO" id="GO:0006094">
    <property type="term" value="P:gluconeogenesis"/>
    <property type="evidence" value="ECO:0007669"/>
    <property type="project" value="UniProtKB-UniRule"/>
</dbReference>
<feature type="active site" description="Proton acceptor" evidence="7">
    <location>
        <position position="170"/>
    </location>
</feature>
<organism evidence="9 10">
    <name type="scientific">Candidatus Falkowbacteria bacterium HGW-Falkowbacteria-1</name>
    <dbReference type="NCBI Taxonomy" id="2013768"/>
    <lineage>
        <taxon>Bacteria</taxon>
        <taxon>Candidatus Falkowiibacteriota</taxon>
    </lineage>
</organism>
<evidence type="ECO:0000256" key="1">
    <source>
        <dbReference type="ARBA" id="ARBA00004680"/>
    </source>
</evidence>
<dbReference type="EMBL" id="PHAI01000001">
    <property type="protein sequence ID" value="PKM91720.1"/>
    <property type="molecule type" value="Genomic_DNA"/>
</dbReference>
<keyword evidence="4 7" id="KW-0963">Cytoplasm</keyword>
<dbReference type="Gene3D" id="3.20.20.70">
    <property type="entry name" value="Aldolase class I"/>
    <property type="match status" value="1"/>
</dbReference>
<dbReference type="GO" id="GO:0004807">
    <property type="term" value="F:triose-phosphate isomerase activity"/>
    <property type="evidence" value="ECO:0007669"/>
    <property type="project" value="UniProtKB-UniRule"/>
</dbReference>
<comment type="function">
    <text evidence="7">Involved in the gluconeogenesis. Catalyzes stereospecifically the conversion of dihydroxyacetone phosphate (DHAP) to D-glyceraldehyde-3-phosphate (G3P).</text>
</comment>
<evidence type="ECO:0000256" key="4">
    <source>
        <dbReference type="ARBA" id="ARBA00022490"/>
    </source>
</evidence>